<organism evidence="1 2">
    <name type="scientific">Garciella nitratireducens DSM 15102</name>
    <dbReference type="NCBI Taxonomy" id="1121911"/>
    <lineage>
        <taxon>Bacteria</taxon>
        <taxon>Bacillati</taxon>
        <taxon>Bacillota</taxon>
        <taxon>Clostridia</taxon>
        <taxon>Eubacteriales</taxon>
        <taxon>Eubacteriaceae</taxon>
        <taxon>Garciella</taxon>
    </lineage>
</organism>
<reference evidence="1 2" key="1">
    <citation type="submission" date="2017-02" db="EMBL/GenBank/DDBJ databases">
        <authorList>
            <person name="Peterson S.W."/>
        </authorList>
    </citation>
    <scope>NUCLEOTIDE SEQUENCE [LARGE SCALE GENOMIC DNA]</scope>
    <source>
        <strain evidence="1 2">DSM 15102</strain>
    </source>
</reference>
<name>A0A1T4PEC6_9FIRM</name>
<accession>A0A1T4PEC6</accession>
<sequence length="210" mass="23348">MSLFINKKEINPKINSYTLNSNDPKALLLFYHYFDLCLSQTLPENIENIILLCIGSDRSTGDCLGPLIGHKLYKNKYNKIHILGTLENPVHAKNLEKTLNTIKASYPSPFIISLDACLGRHNSIGNIIISSGPLKPGAGVNKNLPEIGDMSIIGIVNIGGYMEYSILQSTRLNTVMKIADIISRGLNRHFNLISDSYFINPSTEKSHFDL</sequence>
<protein>
    <submittedName>
        <fullName evidence="1">Putative sporulation protein YyaC</fullName>
    </submittedName>
</protein>
<gene>
    <name evidence="1" type="ORF">SAMN02745973_02044</name>
</gene>
<evidence type="ECO:0000313" key="2">
    <source>
        <dbReference type="Proteomes" id="UP000196365"/>
    </source>
</evidence>
<dbReference type="EMBL" id="FUWV01000016">
    <property type="protein sequence ID" value="SJZ89829.1"/>
    <property type="molecule type" value="Genomic_DNA"/>
</dbReference>
<dbReference type="AlphaFoldDB" id="A0A1T4PEC6"/>
<dbReference type="SUPFAM" id="SSF53163">
    <property type="entry name" value="HybD-like"/>
    <property type="match status" value="1"/>
</dbReference>
<dbReference type="Proteomes" id="UP000196365">
    <property type="component" value="Unassembled WGS sequence"/>
</dbReference>
<dbReference type="Pfam" id="PF06866">
    <property type="entry name" value="DUF1256"/>
    <property type="match status" value="1"/>
</dbReference>
<keyword evidence="2" id="KW-1185">Reference proteome</keyword>
<dbReference type="RefSeq" id="WP_087679396.1">
    <property type="nucleotide sequence ID" value="NZ_FUWV01000016.1"/>
</dbReference>
<evidence type="ECO:0000313" key="1">
    <source>
        <dbReference type="EMBL" id="SJZ89829.1"/>
    </source>
</evidence>
<dbReference type="OrthoDB" id="9815953at2"/>
<dbReference type="InterPro" id="IPR009665">
    <property type="entry name" value="YyaC"/>
</dbReference>
<dbReference type="InterPro" id="IPR023430">
    <property type="entry name" value="Pept_HybD-like_dom_sf"/>
</dbReference>
<proteinExistence type="predicted"/>
<dbReference type="NCBIfam" id="TIGR02841">
    <property type="entry name" value="spore_YyaC"/>
    <property type="match status" value="1"/>
</dbReference>